<keyword evidence="3 8" id="KW-1003">Cell membrane</keyword>
<dbReference type="GO" id="GO:0009401">
    <property type="term" value="P:phosphoenolpyruvate-dependent sugar phosphotransferase system"/>
    <property type="evidence" value="ECO:0007669"/>
    <property type="project" value="InterPro"/>
</dbReference>
<dbReference type="AlphaFoldDB" id="A0A1Y6IT19"/>
<evidence type="ECO:0000313" key="13">
    <source>
        <dbReference type="EMBL" id="SMS00774.1"/>
    </source>
</evidence>
<feature type="transmembrane region" description="Helical" evidence="10">
    <location>
        <begin position="221"/>
        <end position="241"/>
    </location>
</feature>
<name>A0A1Y6IT19_9VIBR</name>
<feature type="transmembrane region" description="Helical" evidence="10">
    <location>
        <begin position="111"/>
        <end position="129"/>
    </location>
</feature>
<evidence type="ECO:0000256" key="7">
    <source>
        <dbReference type="ARBA" id="ARBA00023136"/>
    </source>
</evidence>
<keyword evidence="5 10" id="KW-0812">Transmembrane</keyword>
<dbReference type="PANTHER" id="PTHR33989:SF4">
    <property type="entry name" value="PTS SYSTEM N,N'-DIACETYLCHITOBIOSE-SPECIFIC EIIC COMPONENT"/>
    <property type="match status" value="1"/>
</dbReference>
<keyword evidence="6 10" id="KW-1133">Transmembrane helix</keyword>
<dbReference type="RefSeq" id="WP_087480833.1">
    <property type="nucleotide sequence ID" value="NZ_AP024884.1"/>
</dbReference>
<dbReference type="NCBIfam" id="TIGR00410">
    <property type="entry name" value="lacE"/>
    <property type="match status" value="1"/>
</dbReference>
<evidence type="ECO:0000313" key="12">
    <source>
        <dbReference type="EMBL" id="MDW6004486.1"/>
    </source>
</evidence>
<evidence type="ECO:0000259" key="11">
    <source>
        <dbReference type="PROSITE" id="PS51105"/>
    </source>
</evidence>
<feature type="compositionally biased region" description="Polar residues" evidence="9">
    <location>
        <begin position="431"/>
        <end position="448"/>
    </location>
</feature>
<feature type="transmembrane region" description="Helical" evidence="10">
    <location>
        <begin position="35"/>
        <end position="57"/>
    </location>
</feature>
<accession>A0A1Y6IT19</accession>
<proteinExistence type="predicted"/>
<evidence type="ECO:0000256" key="6">
    <source>
        <dbReference type="ARBA" id="ARBA00022989"/>
    </source>
</evidence>
<keyword evidence="4 8" id="KW-0762">Sugar transport</keyword>
<dbReference type="EMBL" id="FXXI01000003">
    <property type="protein sequence ID" value="SMS00774.1"/>
    <property type="molecule type" value="Genomic_DNA"/>
</dbReference>
<evidence type="ECO:0000256" key="9">
    <source>
        <dbReference type="SAM" id="MobiDB-lite"/>
    </source>
</evidence>
<evidence type="ECO:0000313" key="14">
    <source>
        <dbReference type="Proteomes" id="UP000196125"/>
    </source>
</evidence>
<feature type="transmembrane region" description="Helical" evidence="10">
    <location>
        <begin position="79"/>
        <end position="99"/>
    </location>
</feature>
<feature type="transmembrane region" description="Helical" evidence="10">
    <location>
        <begin position="285"/>
        <end position="305"/>
    </location>
</feature>
<reference evidence="13 14" key="1">
    <citation type="submission" date="2017-05" db="EMBL/GenBank/DDBJ databases">
        <authorList>
            <person name="Song R."/>
            <person name="Chenine A.L."/>
            <person name="Ruprecht R.M."/>
        </authorList>
    </citation>
    <scope>NUCLEOTIDE SEQUENCE [LARGE SCALE GENOMIC DNA]</scope>
    <source>
        <strain evidence="13 14">CECT 7927</strain>
    </source>
</reference>
<dbReference type="InterPro" id="IPR004501">
    <property type="entry name" value="PTS_EIIC_3"/>
</dbReference>
<evidence type="ECO:0000256" key="4">
    <source>
        <dbReference type="ARBA" id="ARBA00022597"/>
    </source>
</evidence>
<feature type="transmembrane region" description="Helical" evidence="10">
    <location>
        <begin position="135"/>
        <end position="160"/>
    </location>
</feature>
<feature type="transmembrane region" description="Helical" evidence="10">
    <location>
        <begin position="342"/>
        <end position="367"/>
    </location>
</feature>
<evidence type="ECO:0000256" key="2">
    <source>
        <dbReference type="ARBA" id="ARBA00022448"/>
    </source>
</evidence>
<dbReference type="Pfam" id="PF02378">
    <property type="entry name" value="PTS_EIIC"/>
    <property type="match status" value="1"/>
</dbReference>
<reference evidence="12 15" key="2">
    <citation type="submission" date="2023-11" db="EMBL/GenBank/DDBJ databases">
        <title>Plant-associative lifestyle of Vibrio porteresiae and its evolutionary dynamics.</title>
        <authorList>
            <person name="Rameshkumar N."/>
            <person name="Kirti K."/>
        </authorList>
    </citation>
    <scope>NUCLEOTIDE SEQUENCE [LARGE SCALE GENOMIC DNA]</scope>
    <source>
        <strain evidence="12 15">MSSRF38</strain>
    </source>
</reference>
<gene>
    <name evidence="13" type="primary">licC_1</name>
    <name evidence="12" type="ORF">SBX37_16640</name>
    <name evidence="13" type="ORF">VIM7927_02044</name>
</gene>
<evidence type="ECO:0000256" key="3">
    <source>
        <dbReference type="ARBA" id="ARBA00022475"/>
    </source>
</evidence>
<evidence type="ECO:0000256" key="5">
    <source>
        <dbReference type="ARBA" id="ARBA00022692"/>
    </source>
</evidence>
<evidence type="ECO:0000256" key="8">
    <source>
        <dbReference type="PIRNR" id="PIRNR006351"/>
    </source>
</evidence>
<keyword evidence="7 8" id="KW-0472">Membrane</keyword>
<keyword evidence="2 8" id="KW-0813">Transport</keyword>
<dbReference type="Proteomes" id="UP000196125">
    <property type="component" value="Unassembled WGS sequence"/>
</dbReference>
<dbReference type="InterPro" id="IPR004796">
    <property type="entry name" value="PTS_IIC_cello"/>
</dbReference>
<sequence>MSLYSAVISFIERKIAPIAGKIGGQHHVLAVRDGFISAMPFMIVGSFLLIFAFPPFAKDTTFAFGQMWVQFALENKETIMMPFRMTMGVMTMYIAVGIGQNLAQNYKLDPLMGGLLSLCSFLLVAAPVANGGIPAAYLGGTGIFTAIITSLYSIELMNFLKKKNLTIRLPEQVPEKIARSFELLVPVAIMIATLYPLSLMLKSATGMILPELIMNVFKPLVSASDSLLAILICVAISHLLWFCGIHGAAIVTNLLQPFWLANLAANQSALELGQALPHVFVDPFWRFYIVIGGCGSTFTLVLMYLRSRSAHLRSIGKLSLIPAIFNINEPVIFGSPLVMNPIMLIPFVGIPLVNATVAWFALSTGLVDKFISVVPWTTPSLLGASWAAGWSVGPVILVLINFCISFILWMPFYKTYEKQLLAEEAPESVEAPNNTESSSAKVSQTQHN</sequence>
<feature type="domain" description="PTS EIIC type-3" evidence="11">
    <location>
        <begin position="11"/>
        <end position="412"/>
    </location>
</feature>
<organism evidence="13 14">
    <name type="scientific">Vibrio mangrovi</name>
    <dbReference type="NCBI Taxonomy" id="474394"/>
    <lineage>
        <taxon>Bacteria</taxon>
        <taxon>Pseudomonadati</taxon>
        <taxon>Pseudomonadota</taxon>
        <taxon>Gammaproteobacteria</taxon>
        <taxon>Vibrionales</taxon>
        <taxon>Vibrionaceae</taxon>
        <taxon>Vibrio</taxon>
    </lineage>
</organism>
<dbReference type="PROSITE" id="PS51105">
    <property type="entry name" value="PTS_EIIC_TYPE_3"/>
    <property type="match status" value="1"/>
</dbReference>
<dbReference type="GO" id="GO:0008982">
    <property type="term" value="F:protein-N(PI)-phosphohistidine-sugar phosphotransferase activity"/>
    <property type="evidence" value="ECO:0007669"/>
    <property type="project" value="UniProtKB-UniRule"/>
</dbReference>
<dbReference type="InterPro" id="IPR051088">
    <property type="entry name" value="PTS_Sugar-EIIC/EIIB"/>
</dbReference>
<dbReference type="PIRSF" id="PIRSF006351">
    <property type="entry name" value="PTS_EIIC-Cellobiose"/>
    <property type="match status" value="1"/>
</dbReference>
<comment type="function">
    <text evidence="8">The phosphoenolpyruvate-dependent sugar phosphotransferase system (PTS), a major carbohydrate active -transport system, catalyzes the phosphorylation of incoming sugar substrates concomitant with their translocation across the cell membrane.</text>
</comment>
<feature type="transmembrane region" description="Helical" evidence="10">
    <location>
        <begin position="181"/>
        <end position="201"/>
    </location>
</feature>
<dbReference type="PANTHER" id="PTHR33989">
    <property type="match status" value="1"/>
</dbReference>
<dbReference type="OrthoDB" id="5843984at2"/>
<comment type="subcellular location">
    <subcellularLocation>
        <location evidence="1">Cell membrane</location>
        <topology evidence="1">Multi-pass membrane protein</topology>
    </subcellularLocation>
</comment>
<evidence type="ECO:0000256" key="1">
    <source>
        <dbReference type="ARBA" id="ARBA00004651"/>
    </source>
</evidence>
<evidence type="ECO:0000313" key="15">
    <source>
        <dbReference type="Proteomes" id="UP001283366"/>
    </source>
</evidence>
<feature type="region of interest" description="Disordered" evidence="9">
    <location>
        <begin position="427"/>
        <end position="448"/>
    </location>
</feature>
<feature type="transmembrane region" description="Helical" evidence="10">
    <location>
        <begin position="387"/>
        <end position="409"/>
    </location>
</feature>
<evidence type="ECO:0000256" key="10">
    <source>
        <dbReference type="SAM" id="Phobius"/>
    </source>
</evidence>
<protein>
    <recommendedName>
        <fullName evidence="8">Permease IIC component</fullName>
    </recommendedName>
</protein>
<dbReference type="InterPro" id="IPR003352">
    <property type="entry name" value="PTS_EIIC"/>
</dbReference>
<dbReference type="Proteomes" id="UP001283366">
    <property type="component" value="Unassembled WGS sequence"/>
</dbReference>
<keyword evidence="15" id="KW-1185">Reference proteome</keyword>
<dbReference type="GO" id="GO:0005886">
    <property type="term" value="C:plasma membrane"/>
    <property type="evidence" value="ECO:0007669"/>
    <property type="project" value="UniProtKB-SubCell"/>
</dbReference>
<feature type="transmembrane region" description="Helical" evidence="10">
    <location>
        <begin position="248"/>
        <end position="265"/>
    </location>
</feature>
<dbReference type="EMBL" id="JAWRCO010000002">
    <property type="protein sequence ID" value="MDW6004486.1"/>
    <property type="molecule type" value="Genomic_DNA"/>
</dbReference>